<keyword evidence="1" id="KW-0677">Repeat</keyword>
<dbReference type="PROSITE" id="PS50088">
    <property type="entry name" value="ANK_REPEAT"/>
    <property type="match status" value="1"/>
</dbReference>
<dbReference type="Gene3D" id="1.25.40.20">
    <property type="entry name" value="Ankyrin repeat-containing domain"/>
    <property type="match status" value="1"/>
</dbReference>
<dbReference type="PROSITE" id="PS50297">
    <property type="entry name" value="ANK_REP_REGION"/>
    <property type="match status" value="1"/>
</dbReference>
<protein>
    <recommendedName>
        <fullName evidence="6">SOWAHA-C winged helix-turn-helix domain-containing protein</fullName>
    </recommendedName>
</protein>
<feature type="region of interest" description="Disordered" evidence="5">
    <location>
        <begin position="394"/>
        <end position="418"/>
    </location>
</feature>
<gene>
    <name evidence="7" type="primary">LOC114790666</name>
</gene>
<dbReference type="InterPro" id="IPR036770">
    <property type="entry name" value="Ankyrin_rpt-contain_sf"/>
</dbReference>
<evidence type="ECO:0000256" key="3">
    <source>
        <dbReference type="ARBA" id="ARBA00038122"/>
    </source>
</evidence>
<dbReference type="Ensembl" id="ENSDCDT00010014599.1">
    <property type="protein sequence ID" value="ENSDCDP00010013835.1"/>
    <property type="gene ID" value="ENSDCDG00010006358.1"/>
</dbReference>
<dbReference type="GeneTree" id="ENSGT00950000183003"/>
<evidence type="ECO:0000256" key="1">
    <source>
        <dbReference type="ARBA" id="ARBA00022737"/>
    </source>
</evidence>
<feature type="repeat" description="ANK" evidence="4">
    <location>
        <begin position="270"/>
        <end position="291"/>
    </location>
</feature>
<evidence type="ECO:0000256" key="2">
    <source>
        <dbReference type="ARBA" id="ARBA00023043"/>
    </source>
</evidence>
<evidence type="ECO:0000256" key="5">
    <source>
        <dbReference type="SAM" id="MobiDB-lite"/>
    </source>
</evidence>
<dbReference type="PANTHER" id="PTHR14491:SF4">
    <property type="entry name" value="ANKYRIN REPEAT DOMAIN-CONTAINING PROTEIN SOWAHC"/>
    <property type="match status" value="1"/>
</dbReference>
<proteinExistence type="inferred from homology"/>
<comment type="similarity">
    <text evidence="3">Belongs to the SOWAH family.</text>
</comment>
<dbReference type="Pfam" id="PF25877">
    <property type="entry name" value="WHD_SOWAH"/>
    <property type="match status" value="1"/>
</dbReference>
<dbReference type="Pfam" id="PF12796">
    <property type="entry name" value="Ank_2"/>
    <property type="match status" value="1"/>
</dbReference>
<dbReference type="Proteomes" id="UP000694580">
    <property type="component" value="Chromosome 5"/>
</dbReference>
<feature type="region of interest" description="Disordered" evidence="5">
    <location>
        <begin position="137"/>
        <end position="156"/>
    </location>
</feature>
<dbReference type="SUPFAM" id="SSF48403">
    <property type="entry name" value="Ankyrin repeat"/>
    <property type="match status" value="1"/>
</dbReference>
<dbReference type="InterPro" id="IPR058889">
    <property type="entry name" value="WHD_SOWAHA-C"/>
</dbReference>
<reference evidence="7" key="2">
    <citation type="submission" date="2025-08" db="UniProtKB">
        <authorList>
            <consortium name="Ensembl"/>
        </authorList>
    </citation>
    <scope>IDENTIFICATION</scope>
</reference>
<dbReference type="CTD" id="563244"/>
<name>A0AAY4AZK6_9TELE</name>
<dbReference type="SMART" id="SM00248">
    <property type="entry name" value="ANK"/>
    <property type="match status" value="2"/>
</dbReference>
<evidence type="ECO:0000256" key="4">
    <source>
        <dbReference type="PROSITE-ProRule" id="PRU00023"/>
    </source>
</evidence>
<evidence type="ECO:0000259" key="6">
    <source>
        <dbReference type="Pfam" id="PF25877"/>
    </source>
</evidence>
<dbReference type="PANTHER" id="PTHR14491">
    <property type="entry name" value="SOSONDOWAH, ISOFORM G"/>
    <property type="match status" value="1"/>
</dbReference>
<keyword evidence="8" id="KW-1185">Reference proteome</keyword>
<feature type="domain" description="SOWAHA-C winged helix-turn-helix" evidence="6">
    <location>
        <begin position="4"/>
        <end position="75"/>
    </location>
</feature>
<dbReference type="InterPro" id="IPR002110">
    <property type="entry name" value="Ankyrin_rpt"/>
</dbReference>
<evidence type="ECO:0000313" key="8">
    <source>
        <dbReference type="Proteomes" id="UP000694580"/>
    </source>
</evidence>
<keyword evidence="2 4" id="KW-0040">ANK repeat</keyword>
<evidence type="ECO:0000313" key="7">
    <source>
        <dbReference type="Ensembl" id="ENSDCDP00010013835.1"/>
    </source>
</evidence>
<reference evidence="7 8" key="1">
    <citation type="submission" date="2020-06" db="EMBL/GenBank/DDBJ databases">
        <authorList>
            <consortium name="Wellcome Sanger Institute Data Sharing"/>
        </authorList>
    </citation>
    <scope>NUCLEOTIDE SEQUENCE [LARGE SCALE GENOMIC DNA]</scope>
</reference>
<organism evidence="7 8">
    <name type="scientific">Denticeps clupeoides</name>
    <name type="common">denticle herring</name>
    <dbReference type="NCBI Taxonomy" id="299321"/>
    <lineage>
        <taxon>Eukaryota</taxon>
        <taxon>Metazoa</taxon>
        <taxon>Chordata</taxon>
        <taxon>Craniata</taxon>
        <taxon>Vertebrata</taxon>
        <taxon>Euteleostomi</taxon>
        <taxon>Actinopterygii</taxon>
        <taxon>Neopterygii</taxon>
        <taxon>Teleostei</taxon>
        <taxon>Clupei</taxon>
        <taxon>Clupeiformes</taxon>
        <taxon>Denticipitoidei</taxon>
        <taxon>Denticipitidae</taxon>
        <taxon>Denticeps</taxon>
    </lineage>
</organism>
<reference evidence="7" key="3">
    <citation type="submission" date="2025-09" db="UniProtKB">
        <authorList>
            <consortium name="Ensembl"/>
        </authorList>
    </citation>
    <scope>IDENTIFICATION</scope>
</reference>
<dbReference type="AlphaFoldDB" id="A0AAY4AZK6"/>
<accession>A0AAY4AZK6</accession>
<sequence>MATECSQQAVLRYITDRGGRVTNVDLVEHFRPFLSAERNTRAQAREAFKTYVDGVAFVRVESGLKYVCLKKKFRVAGEGGAAQITAEAEPEIPPASGCETGGERRAQADTGADCALSGSPSDMGNVAVIEASPELRLDGDLPPAEVPPEDANTPRGSRKTFVELMMNSSALLSARNKDSRSDGESLSSSGAAALDPVEHEWMMCAADGQWESLRRLLARDPGLVLKRDFVTGFTCLHWAAKLGRQELLVLLVTFATRRGVAVDVNARSAAGYTPLHLAAMHGHVEVVKLLVGAYDADVEARDYSGKKACQYLPVGAAEAVVDIAGGRCGSDAGGAAGGDGGRWRINLKPLKLLGHGEEDACDGALRRKTSLSKMKPRLNKIRFRTQIVHSVSFSEPELGGRAAPKSPLRSRPVSNLFG</sequence>